<proteinExistence type="predicted"/>
<organism evidence="1 2">
    <name type="scientific">Deinococcus cellulosilyticus (strain DSM 18568 / NBRC 106333 / KACC 11606 / 5516J-15)</name>
    <dbReference type="NCBI Taxonomy" id="1223518"/>
    <lineage>
        <taxon>Bacteria</taxon>
        <taxon>Thermotogati</taxon>
        <taxon>Deinococcota</taxon>
        <taxon>Deinococci</taxon>
        <taxon>Deinococcales</taxon>
        <taxon>Deinococcaceae</taxon>
        <taxon>Deinococcus</taxon>
    </lineage>
</organism>
<comment type="caution">
    <text evidence="1">The sequence shown here is derived from an EMBL/GenBank/DDBJ whole genome shotgun (WGS) entry which is preliminary data.</text>
</comment>
<evidence type="ECO:0000313" key="2">
    <source>
        <dbReference type="Proteomes" id="UP000321306"/>
    </source>
</evidence>
<sequence>MKRFTKTVLGSGKSYRMQCSILFSPYPPSSNPPSTTVPVPKEIVLKPMAAKWLGGPHELFQGPQRQHVKTY</sequence>
<dbReference type="AlphaFoldDB" id="A0A511N8B0"/>
<dbReference type="Proteomes" id="UP000321306">
    <property type="component" value="Unassembled WGS sequence"/>
</dbReference>
<name>A0A511N8B0_DEIC1</name>
<accession>A0A511N8B0</accession>
<gene>
    <name evidence="1" type="ORF">DC3_47140</name>
</gene>
<keyword evidence="2" id="KW-1185">Reference proteome</keyword>
<dbReference type="EMBL" id="BJXB01000027">
    <property type="protein sequence ID" value="GEM49079.1"/>
    <property type="molecule type" value="Genomic_DNA"/>
</dbReference>
<reference evidence="1 2" key="1">
    <citation type="submission" date="2019-07" db="EMBL/GenBank/DDBJ databases">
        <title>Whole genome shotgun sequence of Deinococcus cellulosilyticus NBRC 106333.</title>
        <authorList>
            <person name="Hosoyama A."/>
            <person name="Uohara A."/>
            <person name="Ohji S."/>
            <person name="Ichikawa N."/>
        </authorList>
    </citation>
    <scope>NUCLEOTIDE SEQUENCE [LARGE SCALE GENOMIC DNA]</scope>
    <source>
        <strain evidence="1 2">NBRC 106333</strain>
    </source>
</reference>
<protein>
    <submittedName>
        <fullName evidence="1">Uncharacterized protein</fullName>
    </submittedName>
</protein>
<evidence type="ECO:0000313" key="1">
    <source>
        <dbReference type="EMBL" id="GEM49079.1"/>
    </source>
</evidence>